<dbReference type="UniPathway" id="UPA00143"/>
<dbReference type="GO" id="GO:0008270">
    <property type="term" value="F:zinc ion binding"/>
    <property type="evidence" value="ECO:0007669"/>
    <property type="project" value="UniProtKB-KW"/>
</dbReference>
<dbReference type="OMA" id="GRYYQWQ"/>
<evidence type="ECO:0000259" key="8">
    <source>
        <dbReference type="PROSITE" id="PS50918"/>
    </source>
</evidence>
<evidence type="ECO:0000313" key="9">
    <source>
        <dbReference type="Ensembl" id="ENSEEEP00000014514.2"/>
    </source>
</evidence>
<dbReference type="Gene3D" id="3.30.720.50">
    <property type="match status" value="2"/>
</dbReference>
<reference evidence="10" key="2">
    <citation type="journal article" date="2017" name="Sci. Adv.">
        <title>A tail of two voltages: Proteomic comparison of the three electric organs of the electric eel.</title>
        <authorList>
            <person name="Traeger L.L."/>
            <person name="Sabat G."/>
            <person name="Barrett-Wilt G.A."/>
            <person name="Wells G.B."/>
            <person name="Sussman M.R."/>
        </authorList>
    </citation>
    <scope>NUCLEOTIDE SEQUENCE [LARGE SCALE GENOMIC DNA]</scope>
</reference>
<evidence type="ECO:0000313" key="10">
    <source>
        <dbReference type="Proteomes" id="UP000314983"/>
    </source>
</evidence>
<dbReference type="SUPFAM" id="SSF117839">
    <property type="entry name" value="WWE domain"/>
    <property type="match status" value="2"/>
</dbReference>
<evidence type="ECO:0000256" key="6">
    <source>
        <dbReference type="SAM" id="MobiDB-lite"/>
    </source>
</evidence>
<comment type="pathway">
    <text evidence="2">Protein modification; protein ubiquitination.</text>
</comment>
<protein>
    <submittedName>
        <fullName evidence="9">Uncharacterized protein</fullName>
    </submittedName>
</protein>
<evidence type="ECO:0000256" key="2">
    <source>
        <dbReference type="ARBA" id="ARBA00004906"/>
    </source>
</evidence>
<reference evidence="9" key="3">
    <citation type="submission" date="2020-05" db="EMBL/GenBank/DDBJ databases">
        <title>Electrophorus electricus (electric eel) genome, fEleEle1, primary haplotype.</title>
        <authorList>
            <person name="Myers G."/>
            <person name="Meyer A."/>
            <person name="Fedrigo O."/>
            <person name="Formenti G."/>
            <person name="Rhie A."/>
            <person name="Tracey A."/>
            <person name="Sims Y."/>
            <person name="Jarvis E.D."/>
        </authorList>
    </citation>
    <scope>NUCLEOTIDE SEQUENCE [LARGE SCALE GENOMIC DNA]</scope>
</reference>
<dbReference type="STRING" id="8005.ENSEEEP00000014514"/>
<dbReference type="InterPro" id="IPR000571">
    <property type="entry name" value="Znf_CCCH"/>
</dbReference>
<dbReference type="PANTHER" id="PTHR45740:SF14">
    <property type="entry name" value="NOVEL PROTEIN"/>
    <property type="match status" value="1"/>
</dbReference>
<reference evidence="9" key="5">
    <citation type="submission" date="2025-09" db="UniProtKB">
        <authorList>
            <consortium name="Ensembl"/>
        </authorList>
    </citation>
    <scope>IDENTIFICATION</scope>
</reference>
<feature type="region of interest" description="Disordered" evidence="6">
    <location>
        <begin position="93"/>
        <end position="125"/>
    </location>
</feature>
<accession>A0A4W4ETK0</accession>
<dbReference type="SMART" id="SM00678">
    <property type="entry name" value="WWE"/>
    <property type="match status" value="2"/>
</dbReference>
<dbReference type="PROSITE" id="PS50103">
    <property type="entry name" value="ZF_C3H1"/>
    <property type="match status" value="1"/>
</dbReference>
<feature type="zinc finger region" description="C3H1-type" evidence="5">
    <location>
        <begin position="42"/>
        <end position="69"/>
    </location>
</feature>
<dbReference type="Ensembl" id="ENSEEET00000014689.2">
    <property type="protein sequence ID" value="ENSEEEP00000014514.2"/>
    <property type="gene ID" value="ENSEEEG00000007222.2"/>
</dbReference>
<dbReference type="InterPro" id="IPR018123">
    <property type="entry name" value="WWE-dom_subgr"/>
</dbReference>
<evidence type="ECO:0000259" key="7">
    <source>
        <dbReference type="PROSITE" id="PS50103"/>
    </source>
</evidence>
<keyword evidence="5" id="KW-0479">Metal-binding</keyword>
<evidence type="ECO:0000256" key="3">
    <source>
        <dbReference type="ARBA" id="ARBA00023242"/>
    </source>
</evidence>
<dbReference type="SMART" id="SM00356">
    <property type="entry name" value="ZnF_C3H1"/>
    <property type="match status" value="2"/>
</dbReference>
<dbReference type="GO" id="GO:1990404">
    <property type="term" value="F:NAD+-protein mono-ADP-ribosyltransferase activity"/>
    <property type="evidence" value="ECO:0007669"/>
    <property type="project" value="TreeGrafter"/>
</dbReference>
<dbReference type="Pfam" id="PF23466">
    <property type="entry name" value="WWE_4"/>
    <property type="match status" value="1"/>
</dbReference>
<comment type="similarity">
    <text evidence="4">Belongs to the ARTD/PARP family.</text>
</comment>
<comment type="subcellular location">
    <subcellularLocation>
        <location evidence="1">Nucleus</location>
    </subcellularLocation>
</comment>
<evidence type="ECO:0000256" key="1">
    <source>
        <dbReference type="ARBA" id="ARBA00004123"/>
    </source>
</evidence>
<feature type="domain" description="WWE" evidence="8">
    <location>
        <begin position="284"/>
        <end position="368"/>
    </location>
</feature>
<keyword evidence="3" id="KW-0539">Nucleus</keyword>
<dbReference type="Pfam" id="PF02825">
    <property type="entry name" value="WWE"/>
    <property type="match status" value="2"/>
</dbReference>
<reference evidence="9" key="4">
    <citation type="submission" date="2025-08" db="UniProtKB">
        <authorList>
            <consortium name="Ensembl"/>
        </authorList>
    </citation>
    <scope>IDENTIFICATION</scope>
</reference>
<dbReference type="PANTHER" id="PTHR45740">
    <property type="entry name" value="POLY [ADP-RIBOSE] POLYMERASE"/>
    <property type="match status" value="1"/>
</dbReference>
<feature type="region of interest" description="Disordered" evidence="6">
    <location>
        <begin position="12"/>
        <end position="43"/>
    </location>
</feature>
<dbReference type="GeneTree" id="ENSGT00940000164581"/>
<keyword evidence="5" id="KW-0863">Zinc-finger</keyword>
<dbReference type="InterPro" id="IPR004170">
    <property type="entry name" value="WWE_dom"/>
</dbReference>
<evidence type="ECO:0000256" key="4">
    <source>
        <dbReference type="ARBA" id="ARBA00024347"/>
    </source>
</evidence>
<feature type="domain" description="C3H1-type" evidence="7">
    <location>
        <begin position="42"/>
        <end position="69"/>
    </location>
</feature>
<feature type="compositionally biased region" description="Basic and acidic residues" evidence="6">
    <location>
        <begin position="108"/>
        <end position="124"/>
    </location>
</feature>
<gene>
    <name evidence="9" type="primary">si:ch211-244b2.4</name>
</gene>
<dbReference type="GO" id="GO:0005634">
    <property type="term" value="C:nucleus"/>
    <property type="evidence" value="ECO:0007669"/>
    <property type="project" value="UniProtKB-SubCell"/>
</dbReference>
<dbReference type="PROSITE" id="PS50918">
    <property type="entry name" value="WWE"/>
    <property type="match status" value="2"/>
</dbReference>
<keyword evidence="5" id="KW-0862">Zinc</keyword>
<dbReference type="Proteomes" id="UP000314983">
    <property type="component" value="Chromosome 7"/>
</dbReference>
<dbReference type="GO" id="GO:0003950">
    <property type="term" value="F:NAD+ poly-ADP-ribosyltransferase activity"/>
    <property type="evidence" value="ECO:0007669"/>
    <property type="project" value="TreeGrafter"/>
</dbReference>
<feature type="compositionally biased region" description="Low complexity" evidence="6">
    <location>
        <begin position="27"/>
        <end position="36"/>
    </location>
</feature>
<dbReference type="AlphaFoldDB" id="A0A4W4ETK0"/>
<proteinExistence type="inferred from homology"/>
<dbReference type="GO" id="GO:0016567">
    <property type="term" value="P:protein ubiquitination"/>
    <property type="evidence" value="ECO:0007669"/>
    <property type="project" value="UniProtKB-UniPathway"/>
</dbReference>
<feature type="domain" description="WWE" evidence="8">
    <location>
        <begin position="180"/>
        <end position="267"/>
    </location>
</feature>
<sequence length="371" mass="43456">MKYDLSFSFLDSSFSDFSDTDTDSHSDSQSSSDSDQGQAESKTKQKACQYYNDGHCRYGKRCRDLHVCKYFLKGFCRYESACKLKHISDSSTEEKDRGRLTHRKKRSGCRDRSRSPESVEDNGRPYRWQLDMGEGWEDVAHDYILEAQYSQPNNKGIRIYNTPCGALSIDFTRMRILKKTKLRVRRKDSPQTEWLWHYRGNQGWSQYGEQDSKSKASSVSSYKLEREYQKNRKGTVKFNVNSTIYEIRFKDMCQNNLTTGHRRKIRRRPKYEPPQGGIISSMKNAIKSLSLSSSTNTPVWQFSGHGEHWHTFKKSNSCSMSSEDIEVEYQHNPQGSIRFTVNEKPYLLDFSRMRQTNETINVTRKIRRVLQ</sequence>
<name>A0A4W4ETK0_ELEEL</name>
<reference evidence="10" key="1">
    <citation type="journal article" date="2014" name="Science">
        <title>Nonhuman genetics. Genomic basis for the convergent evolution of electric organs.</title>
        <authorList>
            <person name="Gallant J.R."/>
            <person name="Traeger L.L."/>
            <person name="Volkening J.D."/>
            <person name="Moffett H."/>
            <person name="Chen P.H."/>
            <person name="Novina C.D."/>
            <person name="Phillips G.N.Jr."/>
            <person name="Anand R."/>
            <person name="Wells G.B."/>
            <person name="Pinch M."/>
            <person name="Guth R."/>
            <person name="Unguez G.A."/>
            <person name="Albert J.S."/>
            <person name="Zakon H.H."/>
            <person name="Samanta M.P."/>
            <person name="Sussman M.R."/>
        </authorList>
    </citation>
    <scope>NUCLEOTIDE SEQUENCE [LARGE SCALE GENOMIC DNA]</scope>
</reference>
<keyword evidence="10" id="KW-1185">Reference proteome</keyword>
<dbReference type="InterPro" id="IPR051712">
    <property type="entry name" value="ARTD-AVP"/>
</dbReference>
<organism evidence="9 10">
    <name type="scientific">Electrophorus electricus</name>
    <name type="common">Electric eel</name>
    <name type="synonym">Gymnotus electricus</name>
    <dbReference type="NCBI Taxonomy" id="8005"/>
    <lineage>
        <taxon>Eukaryota</taxon>
        <taxon>Metazoa</taxon>
        <taxon>Chordata</taxon>
        <taxon>Craniata</taxon>
        <taxon>Vertebrata</taxon>
        <taxon>Euteleostomi</taxon>
        <taxon>Actinopterygii</taxon>
        <taxon>Neopterygii</taxon>
        <taxon>Teleostei</taxon>
        <taxon>Ostariophysi</taxon>
        <taxon>Gymnotiformes</taxon>
        <taxon>Gymnotoidei</taxon>
        <taxon>Gymnotidae</taxon>
        <taxon>Electrophorus</taxon>
    </lineage>
</organism>
<dbReference type="InterPro" id="IPR037197">
    <property type="entry name" value="WWE_dom_sf"/>
</dbReference>
<evidence type="ECO:0000256" key="5">
    <source>
        <dbReference type="PROSITE-ProRule" id="PRU00723"/>
    </source>
</evidence>